<evidence type="ECO:0000256" key="4">
    <source>
        <dbReference type="ARBA" id="ARBA00022840"/>
    </source>
</evidence>
<evidence type="ECO:0000313" key="7">
    <source>
        <dbReference type="EMBL" id="RKP07823.1"/>
    </source>
</evidence>
<dbReference type="Proteomes" id="UP000271241">
    <property type="component" value="Unassembled WGS sequence"/>
</dbReference>
<reference evidence="8" key="1">
    <citation type="journal article" date="2018" name="Nat. Microbiol.">
        <title>Leveraging single-cell genomics to expand the fungal tree of life.</title>
        <authorList>
            <person name="Ahrendt S.R."/>
            <person name="Quandt C.A."/>
            <person name="Ciobanu D."/>
            <person name="Clum A."/>
            <person name="Salamov A."/>
            <person name="Andreopoulos B."/>
            <person name="Cheng J.F."/>
            <person name="Woyke T."/>
            <person name="Pelin A."/>
            <person name="Henrissat B."/>
            <person name="Reynolds N.K."/>
            <person name="Benny G.L."/>
            <person name="Smith M.E."/>
            <person name="James T.Y."/>
            <person name="Grigoriev I.V."/>
        </authorList>
    </citation>
    <scope>NUCLEOTIDE SEQUENCE [LARGE SCALE GENOMIC DNA]</scope>
    <source>
        <strain evidence="8">RSA 1356</strain>
    </source>
</reference>
<dbReference type="PANTHER" id="PTHR43289:SF33">
    <property type="entry name" value="SERINE_THREONINE KINASE 31"/>
    <property type="match status" value="1"/>
</dbReference>
<dbReference type="InterPro" id="IPR011009">
    <property type="entry name" value="Kinase-like_dom_sf"/>
</dbReference>
<gene>
    <name evidence="7" type="ORF">THASP1DRAFT_30369</name>
</gene>
<feature type="region of interest" description="Disordered" evidence="5">
    <location>
        <begin position="403"/>
        <end position="435"/>
    </location>
</feature>
<dbReference type="PANTHER" id="PTHR43289">
    <property type="entry name" value="MITOGEN-ACTIVATED PROTEIN KINASE KINASE KINASE 20-RELATED"/>
    <property type="match status" value="1"/>
</dbReference>
<dbReference type="PROSITE" id="PS50011">
    <property type="entry name" value="PROTEIN_KINASE_DOM"/>
    <property type="match status" value="1"/>
</dbReference>
<evidence type="ECO:0000256" key="2">
    <source>
        <dbReference type="ARBA" id="ARBA00022741"/>
    </source>
</evidence>
<dbReference type="GO" id="GO:0005524">
    <property type="term" value="F:ATP binding"/>
    <property type="evidence" value="ECO:0007669"/>
    <property type="project" value="UniProtKB-KW"/>
</dbReference>
<protein>
    <recommendedName>
        <fullName evidence="6">Protein kinase domain-containing protein</fullName>
    </recommendedName>
</protein>
<keyword evidence="4" id="KW-0067">ATP-binding</keyword>
<dbReference type="OrthoDB" id="626167at2759"/>
<sequence>MDVYFAVHLAKIRNSHVKERETELAKGWKYEEQMAAIQACIGNTWGNRNSFFIAIHLRCPEPLPGEGMADEVYGTVFTRRNVMRDPIIADLDLNNISRYLDPKRFPSDTRPYILSLLKKLKQARTCVNINQGCYADFFASGHYVRAIDTNPNGEGSSSRNEMVHDELPPFHAGEKELWLVHSYIEQLRGHNFFELDRPTDFQMNSGAAYRQEDDSQKRTYGLDVKPDFRFSIMIDALLGQEIRMIGEYPDNILEREVCFMQSEIKKSTDNRKGIRAKFYLQMVDAICRQEALLYGYTPKGKIDDKRCAPFCVGSFVHGLEIEFYLCVSAHPDQNRRGYAIYLYKTVNLSPANDGVIDSTSYIEASVAFCNQIDLVLERLEHDHTGLKSGDRDAKRQMLNEISRKAESEVRSAKRRRGNEDQGDNGGAGNGSNNTVAYGSRGHVNCVWRTLENANVLKRDSFKSLFFEAQFSKRCSTDTCNDTNNTDFESDTDEEQLFESPSWMARAISPGGQKIFIKVFKDTCFGEHEIWMNKLILRAAKLRNNMQITPQYGQLDGRVTKIVWTGECDGYPILVMNTEQEAKRPISTPMQLAKFAQYVATTLAMLHEDFKVVHGDIKPDNLIVVKNDGDGQPVRVVICDFGSAHPIEDDVELNTPIYPTGGTKGYCAPESSARNSTPASDNQSIKCEAMYVLMTKMMDPVPKKRPHARDVIKEANSIQQTLKTLGRDTAGVSRKAHTITFEPMGSTVLHSGGSGVLHRSGPQDAEKPPQRRCGAT</sequence>
<dbReference type="PROSITE" id="PS00108">
    <property type="entry name" value="PROTEIN_KINASE_ST"/>
    <property type="match status" value="1"/>
</dbReference>
<accession>A0A4P9XP99</accession>
<dbReference type="InterPro" id="IPR008271">
    <property type="entry name" value="Ser/Thr_kinase_AS"/>
</dbReference>
<evidence type="ECO:0000256" key="1">
    <source>
        <dbReference type="ARBA" id="ARBA00022679"/>
    </source>
</evidence>
<dbReference type="EMBL" id="KZ992669">
    <property type="protein sequence ID" value="RKP07823.1"/>
    <property type="molecule type" value="Genomic_DNA"/>
</dbReference>
<dbReference type="InterPro" id="IPR000719">
    <property type="entry name" value="Prot_kinase_dom"/>
</dbReference>
<dbReference type="SMART" id="SM00220">
    <property type="entry name" value="S_TKc"/>
    <property type="match status" value="1"/>
</dbReference>
<dbReference type="AlphaFoldDB" id="A0A4P9XP99"/>
<dbReference type="GO" id="GO:0004674">
    <property type="term" value="F:protein serine/threonine kinase activity"/>
    <property type="evidence" value="ECO:0007669"/>
    <property type="project" value="TreeGrafter"/>
</dbReference>
<keyword evidence="2" id="KW-0547">Nucleotide-binding</keyword>
<name>A0A4P9XP99_9FUNG</name>
<evidence type="ECO:0000256" key="3">
    <source>
        <dbReference type="ARBA" id="ARBA00022777"/>
    </source>
</evidence>
<organism evidence="7 8">
    <name type="scientific">Thamnocephalis sphaerospora</name>
    <dbReference type="NCBI Taxonomy" id="78915"/>
    <lineage>
        <taxon>Eukaryota</taxon>
        <taxon>Fungi</taxon>
        <taxon>Fungi incertae sedis</taxon>
        <taxon>Zoopagomycota</taxon>
        <taxon>Zoopagomycotina</taxon>
        <taxon>Zoopagomycetes</taxon>
        <taxon>Zoopagales</taxon>
        <taxon>Sigmoideomycetaceae</taxon>
        <taxon>Thamnocephalis</taxon>
    </lineage>
</organism>
<feature type="domain" description="Protein kinase" evidence="6">
    <location>
        <begin position="450"/>
        <end position="775"/>
    </location>
</feature>
<feature type="region of interest" description="Disordered" evidence="5">
    <location>
        <begin position="744"/>
        <end position="775"/>
    </location>
</feature>
<keyword evidence="3" id="KW-0418">Kinase</keyword>
<keyword evidence="8" id="KW-1185">Reference proteome</keyword>
<evidence type="ECO:0000313" key="8">
    <source>
        <dbReference type="Proteomes" id="UP000271241"/>
    </source>
</evidence>
<evidence type="ECO:0000259" key="6">
    <source>
        <dbReference type="PROSITE" id="PS50011"/>
    </source>
</evidence>
<proteinExistence type="predicted"/>
<dbReference type="Gene3D" id="1.10.510.10">
    <property type="entry name" value="Transferase(Phosphotransferase) domain 1"/>
    <property type="match status" value="1"/>
</dbReference>
<dbReference type="Pfam" id="PF00069">
    <property type="entry name" value="Pkinase"/>
    <property type="match status" value="1"/>
</dbReference>
<dbReference type="SUPFAM" id="SSF56112">
    <property type="entry name" value="Protein kinase-like (PK-like)"/>
    <property type="match status" value="1"/>
</dbReference>
<keyword evidence="1" id="KW-0808">Transferase</keyword>
<evidence type="ECO:0000256" key="5">
    <source>
        <dbReference type="SAM" id="MobiDB-lite"/>
    </source>
</evidence>